<evidence type="ECO:0000256" key="6">
    <source>
        <dbReference type="SAM" id="SignalP"/>
    </source>
</evidence>
<protein>
    <submittedName>
        <fullName evidence="11">Membrane-bound transcription factor protease, site 1</fullName>
    </submittedName>
</protein>
<comment type="similarity">
    <text evidence="1 5">Belongs to the peptidase S8 family.</text>
</comment>
<dbReference type="PROSITE" id="PS51892">
    <property type="entry name" value="SUBTILASE"/>
    <property type="match status" value="1"/>
</dbReference>
<dbReference type="PROSITE" id="PS00138">
    <property type="entry name" value="SUBTILASE_SER"/>
    <property type="match status" value="1"/>
</dbReference>
<feature type="active site" description="Charge relay system" evidence="5">
    <location>
        <position position="409"/>
    </location>
</feature>
<name>A0A2P6NXW7_9EUKA</name>
<evidence type="ECO:0000256" key="1">
    <source>
        <dbReference type="ARBA" id="ARBA00011073"/>
    </source>
</evidence>
<dbReference type="EMBL" id="MDYQ01000007">
    <property type="protein sequence ID" value="PRP88795.1"/>
    <property type="molecule type" value="Genomic_DNA"/>
</dbReference>
<organism evidence="11 12">
    <name type="scientific">Planoprotostelium fungivorum</name>
    <dbReference type="NCBI Taxonomy" id="1890364"/>
    <lineage>
        <taxon>Eukaryota</taxon>
        <taxon>Amoebozoa</taxon>
        <taxon>Evosea</taxon>
        <taxon>Variosea</taxon>
        <taxon>Cavosteliida</taxon>
        <taxon>Cavosteliaceae</taxon>
        <taxon>Planoprotostelium</taxon>
    </lineage>
</organism>
<keyword evidence="3 5" id="KW-0378">Hydrolase</keyword>
<dbReference type="InterPro" id="IPR055143">
    <property type="entry name" value="MBTP1_N"/>
</dbReference>
<dbReference type="InterPro" id="IPR036852">
    <property type="entry name" value="Peptidase_S8/S53_dom_sf"/>
</dbReference>
<evidence type="ECO:0000259" key="7">
    <source>
        <dbReference type="Pfam" id="PF00082"/>
    </source>
</evidence>
<dbReference type="Proteomes" id="UP000241769">
    <property type="component" value="Unassembled WGS sequence"/>
</dbReference>
<dbReference type="AlphaFoldDB" id="A0A2P6NXW7"/>
<dbReference type="GO" id="GO:0006508">
    <property type="term" value="P:proteolysis"/>
    <property type="evidence" value="ECO:0007669"/>
    <property type="project" value="UniProtKB-KW"/>
</dbReference>
<dbReference type="OrthoDB" id="1740355at2759"/>
<dbReference type="GO" id="GO:0004252">
    <property type="term" value="F:serine-type endopeptidase activity"/>
    <property type="evidence" value="ECO:0007669"/>
    <property type="project" value="UniProtKB-UniRule"/>
</dbReference>
<accession>A0A2P6NXW7</accession>
<feature type="domain" description="MBTPS1 third" evidence="10">
    <location>
        <begin position="484"/>
        <end position="610"/>
    </location>
</feature>
<dbReference type="Pfam" id="PF23094">
    <property type="entry name" value="MBTPS1_3rd"/>
    <property type="match status" value="1"/>
</dbReference>
<dbReference type="Pfam" id="PF23090">
    <property type="entry name" value="MBTPS1_4th"/>
    <property type="match status" value="1"/>
</dbReference>
<feature type="active site" description="Charge relay system" evidence="5">
    <location>
        <position position="212"/>
    </location>
</feature>
<evidence type="ECO:0000259" key="9">
    <source>
        <dbReference type="Pfam" id="PF23090"/>
    </source>
</evidence>
<dbReference type="InParanoid" id="A0A2P6NXW7"/>
<evidence type="ECO:0000256" key="3">
    <source>
        <dbReference type="ARBA" id="ARBA00022801"/>
    </source>
</evidence>
<feature type="domain" description="Membrane-bound transcription factor site-1 protease-like N-terminal" evidence="8">
    <location>
        <begin position="47"/>
        <end position="123"/>
    </location>
</feature>
<sequence>MKPDGVCNPSNLMRQLTLLILLWCSVSCCLGSTEKTDIEDENVNNPIKSQYIVMFHTFTDISKHDTIIRDILGTSDDWFTIERNNPAVEHPSDFSLVQFTANAKKHIETLRNDPRVKHVARQRRYVGTLNQFEEDTEEYQDYDEKRFPNATKMATHRVGRGSTRFSEQEDLEDYYPGMRKLHGNGQIVDLLDATYMWDRNYTGAGVRVAVFDTGLKHGHSHFGNVVEITNWTEESKSYDTVGHGTFVAGVIGSRHPSCPGLAPDSEMYIFRVFNDKKISYTSWFLDAFNHVLMKEINILNLSIGGPDFMDRPFVEKVWELSANNVIVVSAIGNDGPLYGTLNNPADQLDVIGVGGLKLDGKLAEFSSRGMTTWEIPEGYGRVKPDVITFGQNVDGSRPDGECRKLSGTSVASPVVAGVLALLISSIPPEQRSDRVNVATLKQVLIEGAERISDRNIFEQGSGKVHLVKSYQLLQETKPRVSLLPASGDLTQCPYLWPYCTQPIFYTSMPIIVNITVINGMGVTGSIPQPPVWKPATHGNLLEVRFTYSDVLWPWTGYLAVQIRVSEEGKDYDGEAEGIVSLTVSSPPGTGETQDRSQVIDFPIKVTIVPQVERSKRILWDQYHSIRYPSGYFPRDALDQRDEPFDWNGDHLHTNFKWMWAYLRNQGYYVDILGSPYTCFDAKNYGALVIVDPEEEYFPAEIKKIERDVREEGLSLVIFADWYNVDVMKNVVFFDENTKQWWSPATGGSNIPALNDLLRPFDMAFGDRVFDGILKSENDDHNAAFGSGVTIARFPKGGGMVPQSLMDQTEDLKRFRGEFKTVYPLAIYPYPNTSQALPQNMKGRIALYGDSSCLDDSYGSKASCYGLAGDMLRFAMKGGMDRKFEWEYLEKEYKSPMFPTLPLRMEGADLYKYSKVMGKTATCPSWVFHKTEGKGDVKIEWDDYSPGKMTEKGRDSRFKEERSTRSNGGFHLVLMDVPPVRVRLVV</sequence>
<keyword evidence="2 5" id="KW-0645">Protease</keyword>
<dbReference type="SUPFAM" id="SSF52743">
    <property type="entry name" value="Subtilisin-like"/>
    <property type="match status" value="1"/>
</dbReference>
<reference evidence="11 12" key="1">
    <citation type="journal article" date="2018" name="Genome Biol. Evol.">
        <title>Multiple Roots of Fruiting Body Formation in Amoebozoa.</title>
        <authorList>
            <person name="Hillmann F."/>
            <person name="Forbes G."/>
            <person name="Novohradska S."/>
            <person name="Ferling I."/>
            <person name="Riege K."/>
            <person name="Groth M."/>
            <person name="Westermann M."/>
            <person name="Marz M."/>
            <person name="Spaller T."/>
            <person name="Winckler T."/>
            <person name="Schaap P."/>
            <person name="Glockner G."/>
        </authorList>
    </citation>
    <scope>NUCLEOTIDE SEQUENCE [LARGE SCALE GENOMIC DNA]</scope>
    <source>
        <strain evidence="11 12">Jena</strain>
    </source>
</reference>
<evidence type="ECO:0000256" key="2">
    <source>
        <dbReference type="ARBA" id="ARBA00022670"/>
    </source>
</evidence>
<dbReference type="InterPro" id="IPR057032">
    <property type="entry name" value="MBTPS1_4th"/>
</dbReference>
<dbReference type="InterPro" id="IPR023828">
    <property type="entry name" value="Peptidase_S8_Ser-AS"/>
</dbReference>
<dbReference type="STRING" id="1890364.A0A2P6NXW7"/>
<keyword evidence="12" id="KW-1185">Reference proteome</keyword>
<dbReference type="InterPro" id="IPR057060">
    <property type="entry name" value="MBTPS1_3rd"/>
</dbReference>
<evidence type="ECO:0000259" key="8">
    <source>
        <dbReference type="Pfam" id="PF23001"/>
    </source>
</evidence>
<evidence type="ECO:0000313" key="11">
    <source>
        <dbReference type="EMBL" id="PRP88795.1"/>
    </source>
</evidence>
<dbReference type="FunCoup" id="A0A2P6NXW7">
    <property type="interactions" value="100"/>
</dbReference>
<evidence type="ECO:0000256" key="4">
    <source>
        <dbReference type="ARBA" id="ARBA00022825"/>
    </source>
</evidence>
<comment type="caution">
    <text evidence="11">The sequence shown here is derived from an EMBL/GenBank/DDBJ whole genome shotgun (WGS) entry which is preliminary data.</text>
</comment>
<dbReference type="PRINTS" id="PR00723">
    <property type="entry name" value="SUBTILISIN"/>
</dbReference>
<dbReference type="GO" id="GO:0005794">
    <property type="term" value="C:Golgi apparatus"/>
    <property type="evidence" value="ECO:0007669"/>
    <property type="project" value="TreeGrafter"/>
</dbReference>
<dbReference type="PROSITE" id="PS00137">
    <property type="entry name" value="SUBTILASE_HIS"/>
    <property type="match status" value="1"/>
</dbReference>
<keyword evidence="6" id="KW-0732">Signal</keyword>
<evidence type="ECO:0000256" key="5">
    <source>
        <dbReference type="PROSITE-ProRule" id="PRU01240"/>
    </source>
</evidence>
<feature type="domain" description="MBTPS1 fourth" evidence="9">
    <location>
        <begin position="612"/>
        <end position="881"/>
    </location>
</feature>
<feature type="signal peptide" evidence="6">
    <location>
        <begin position="1"/>
        <end position="31"/>
    </location>
</feature>
<dbReference type="Pfam" id="PF23001">
    <property type="entry name" value="MBTP1_N"/>
    <property type="match status" value="1"/>
</dbReference>
<dbReference type="PANTHER" id="PTHR43806:SF7">
    <property type="entry name" value="MEMBRANE-BOUND TRANSCRIPTION FACTOR SITE-1 PROTEASE"/>
    <property type="match status" value="1"/>
</dbReference>
<dbReference type="Gene3D" id="3.40.50.200">
    <property type="entry name" value="Peptidase S8/S53 domain"/>
    <property type="match status" value="1"/>
</dbReference>
<dbReference type="PANTHER" id="PTHR43806">
    <property type="entry name" value="PEPTIDASE S8"/>
    <property type="match status" value="1"/>
</dbReference>
<evidence type="ECO:0000313" key="12">
    <source>
        <dbReference type="Proteomes" id="UP000241769"/>
    </source>
</evidence>
<feature type="chain" id="PRO_5015201930" evidence="6">
    <location>
        <begin position="32"/>
        <end position="985"/>
    </location>
</feature>
<dbReference type="InterPro" id="IPR022398">
    <property type="entry name" value="Peptidase_S8_His-AS"/>
</dbReference>
<dbReference type="InterPro" id="IPR000209">
    <property type="entry name" value="Peptidase_S8/S53_dom"/>
</dbReference>
<dbReference type="InterPro" id="IPR015500">
    <property type="entry name" value="Peptidase_S8_subtilisin-rel"/>
</dbReference>
<keyword evidence="4 5" id="KW-0720">Serine protease</keyword>
<feature type="domain" description="Peptidase S8/S53" evidence="7">
    <location>
        <begin position="203"/>
        <end position="450"/>
    </location>
</feature>
<feature type="active site" description="Charge relay system" evidence="5">
    <location>
        <position position="243"/>
    </location>
</feature>
<proteinExistence type="inferred from homology"/>
<dbReference type="InterPro" id="IPR050131">
    <property type="entry name" value="Peptidase_S8_subtilisin-like"/>
</dbReference>
<gene>
    <name evidence="11" type="ORF">PROFUN_00263</name>
</gene>
<dbReference type="Pfam" id="PF00082">
    <property type="entry name" value="Peptidase_S8"/>
    <property type="match status" value="1"/>
</dbReference>
<evidence type="ECO:0000259" key="10">
    <source>
        <dbReference type="Pfam" id="PF23094"/>
    </source>
</evidence>